<reference evidence="1" key="1">
    <citation type="submission" date="2018-02" db="EMBL/GenBank/DDBJ databases">
        <title>Rhizophora mucronata_Transcriptome.</title>
        <authorList>
            <person name="Meera S.P."/>
            <person name="Sreeshan A."/>
            <person name="Augustine A."/>
        </authorList>
    </citation>
    <scope>NUCLEOTIDE SEQUENCE</scope>
    <source>
        <tissue evidence="1">Leaf</tissue>
    </source>
</reference>
<protein>
    <submittedName>
        <fullName evidence="1">Uncharacterized protein</fullName>
    </submittedName>
</protein>
<dbReference type="EMBL" id="GGEC01085948">
    <property type="protein sequence ID" value="MBX66432.1"/>
    <property type="molecule type" value="Transcribed_RNA"/>
</dbReference>
<organism evidence="1">
    <name type="scientific">Rhizophora mucronata</name>
    <name type="common">Asiatic mangrove</name>
    <dbReference type="NCBI Taxonomy" id="61149"/>
    <lineage>
        <taxon>Eukaryota</taxon>
        <taxon>Viridiplantae</taxon>
        <taxon>Streptophyta</taxon>
        <taxon>Embryophyta</taxon>
        <taxon>Tracheophyta</taxon>
        <taxon>Spermatophyta</taxon>
        <taxon>Magnoliopsida</taxon>
        <taxon>eudicotyledons</taxon>
        <taxon>Gunneridae</taxon>
        <taxon>Pentapetalae</taxon>
        <taxon>rosids</taxon>
        <taxon>fabids</taxon>
        <taxon>Malpighiales</taxon>
        <taxon>Rhizophoraceae</taxon>
        <taxon>Rhizophora</taxon>
    </lineage>
</organism>
<proteinExistence type="predicted"/>
<name>A0A2P2QHF4_RHIMU</name>
<accession>A0A2P2QHF4</accession>
<sequence length="54" mass="6060">MVKCNSGISPISFGRLQNLSRLFPLLPLALKDLDPFIIILSPQSTCLSKLFVWQ</sequence>
<evidence type="ECO:0000313" key="1">
    <source>
        <dbReference type="EMBL" id="MBX66432.1"/>
    </source>
</evidence>
<dbReference type="AlphaFoldDB" id="A0A2P2QHF4"/>